<accession>A0A061RF52</accession>
<name>A0A061RF52_9CHLO</name>
<reference evidence="1" key="1">
    <citation type="submission" date="2014-05" db="EMBL/GenBank/DDBJ databases">
        <title>The transcriptome of the halophilic microalga Tetraselmis sp. GSL018 isolated from the Great Salt Lake, Utah.</title>
        <authorList>
            <person name="Jinkerson R.E."/>
            <person name="D'Adamo S."/>
            <person name="Posewitz M.C."/>
        </authorList>
    </citation>
    <scope>NUCLEOTIDE SEQUENCE</scope>
    <source>
        <strain evidence="1">GSL018</strain>
    </source>
</reference>
<proteinExistence type="predicted"/>
<dbReference type="EMBL" id="GBEZ01016840">
    <property type="protein sequence ID" value="JAC69444.1"/>
    <property type="molecule type" value="Transcribed_RNA"/>
</dbReference>
<dbReference type="AlphaFoldDB" id="A0A061RF52"/>
<sequence length="60" mass="6940">AIRTHFYSYLLSAWENNTPNSEQQKLLFALKLALIETLDSYLNFSQCSPLYRKIRGGVES</sequence>
<evidence type="ECO:0000313" key="1">
    <source>
        <dbReference type="EMBL" id="JAC69444.1"/>
    </source>
</evidence>
<protein>
    <submittedName>
        <fullName evidence="1">Uncharacterized protein</fullName>
    </submittedName>
</protein>
<organism evidence="1">
    <name type="scientific">Tetraselmis sp. GSL018</name>
    <dbReference type="NCBI Taxonomy" id="582737"/>
    <lineage>
        <taxon>Eukaryota</taxon>
        <taxon>Viridiplantae</taxon>
        <taxon>Chlorophyta</taxon>
        <taxon>core chlorophytes</taxon>
        <taxon>Chlorodendrophyceae</taxon>
        <taxon>Chlorodendrales</taxon>
        <taxon>Chlorodendraceae</taxon>
        <taxon>Tetraselmis</taxon>
    </lineage>
</organism>
<gene>
    <name evidence="1" type="ORF">TSPGSL018_6349</name>
</gene>
<feature type="non-terminal residue" evidence="1">
    <location>
        <position position="1"/>
    </location>
</feature>